<dbReference type="InterPro" id="IPR001478">
    <property type="entry name" value="PDZ"/>
</dbReference>
<evidence type="ECO:0000313" key="3">
    <source>
        <dbReference type="Proteomes" id="UP000663848"/>
    </source>
</evidence>
<dbReference type="EMBL" id="CAJOBR010023348">
    <property type="protein sequence ID" value="CAF4953835.1"/>
    <property type="molecule type" value="Genomic_DNA"/>
</dbReference>
<dbReference type="Gene3D" id="2.30.42.10">
    <property type="match status" value="2"/>
</dbReference>
<dbReference type="SMART" id="SM00228">
    <property type="entry name" value="PDZ"/>
    <property type="match status" value="2"/>
</dbReference>
<dbReference type="SUPFAM" id="SSF50156">
    <property type="entry name" value="PDZ domain-like"/>
    <property type="match status" value="2"/>
</dbReference>
<evidence type="ECO:0000313" key="2">
    <source>
        <dbReference type="EMBL" id="CAF4953835.1"/>
    </source>
</evidence>
<dbReference type="GO" id="GO:0005737">
    <property type="term" value="C:cytoplasm"/>
    <property type="evidence" value="ECO:0007669"/>
    <property type="project" value="TreeGrafter"/>
</dbReference>
<dbReference type="InterPro" id="IPR036034">
    <property type="entry name" value="PDZ_sf"/>
</dbReference>
<name>A0A821XZA3_9BILA</name>
<dbReference type="PROSITE" id="PS50106">
    <property type="entry name" value="PDZ"/>
    <property type="match status" value="2"/>
</dbReference>
<dbReference type="Proteomes" id="UP000663848">
    <property type="component" value="Unassembled WGS sequence"/>
</dbReference>
<gene>
    <name evidence="2" type="ORF">QYT958_LOCUS33702</name>
</gene>
<accession>A0A821XZA3</accession>
<dbReference type="PANTHER" id="PTHR10316">
    <property type="entry name" value="MEMBRANE ASSOCIATED GUANYLATE KINASE-RELATED"/>
    <property type="match status" value="1"/>
</dbReference>
<dbReference type="Pfam" id="PF00595">
    <property type="entry name" value="PDZ"/>
    <property type="match status" value="2"/>
</dbReference>
<organism evidence="2 3">
    <name type="scientific">Rotaria socialis</name>
    <dbReference type="NCBI Taxonomy" id="392032"/>
    <lineage>
        <taxon>Eukaryota</taxon>
        <taxon>Metazoa</taxon>
        <taxon>Spiralia</taxon>
        <taxon>Gnathifera</taxon>
        <taxon>Rotifera</taxon>
        <taxon>Eurotatoria</taxon>
        <taxon>Bdelloidea</taxon>
        <taxon>Philodinida</taxon>
        <taxon>Philodinidae</taxon>
        <taxon>Rotaria</taxon>
    </lineage>
</organism>
<comment type="caution">
    <text evidence="2">The sequence shown here is derived from an EMBL/GenBank/DDBJ whole genome shotgun (WGS) entry which is preliminary data.</text>
</comment>
<dbReference type="AlphaFoldDB" id="A0A821XZA3"/>
<sequence>RSLQSVHQQYCEIVVDLTILRPTDGFGLRIIGGEEEKSQVTIGHIVPNSPAEMDGRLYIGDEIVKIDSHSTIRASHEKVVQLMQRAKEKRHVCLIVRRYTQLHNRNNSYRQPKLDSHSIYRENSQRKSPINNEIRHVTLQKTNENESFGFVIISSQNKIGSLVGKIIRNSPADQCGQLHVNDHILAVNGVDLSYMLHTDVVNLIKQSGRTITLTIGSPIHY</sequence>
<feature type="domain" description="PDZ" evidence="1">
    <location>
        <begin position="16"/>
        <end position="98"/>
    </location>
</feature>
<evidence type="ECO:0000259" key="1">
    <source>
        <dbReference type="PROSITE" id="PS50106"/>
    </source>
</evidence>
<protein>
    <recommendedName>
        <fullName evidence="1">PDZ domain-containing protein</fullName>
    </recommendedName>
</protein>
<reference evidence="2" key="1">
    <citation type="submission" date="2021-02" db="EMBL/GenBank/DDBJ databases">
        <authorList>
            <person name="Nowell W R."/>
        </authorList>
    </citation>
    <scope>NUCLEOTIDE SEQUENCE</scope>
</reference>
<feature type="non-terminal residue" evidence="2">
    <location>
        <position position="221"/>
    </location>
</feature>
<dbReference type="CDD" id="cd06734">
    <property type="entry name" value="PDZ4_MAGI-1_3-like"/>
    <property type="match status" value="1"/>
</dbReference>
<dbReference type="PANTHER" id="PTHR10316:SF40">
    <property type="entry name" value="LD27118P"/>
    <property type="match status" value="1"/>
</dbReference>
<proteinExistence type="predicted"/>
<feature type="domain" description="PDZ" evidence="1">
    <location>
        <begin position="136"/>
        <end position="215"/>
    </location>
</feature>
<dbReference type="GO" id="GO:0007165">
    <property type="term" value="P:signal transduction"/>
    <property type="evidence" value="ECO:0007669"/>
    <property type="project" value="TreeGrafter"/>
</dbReference>
<feature type="non-terminal residue" evidence="2">
    <location>
        <position position="1"/>
    </location>
</feature>